<organism evidence="10 11">
    <name type="scientific">Cellulomonas marina</name>
    <dbReference type="NCBI Taxonomy" id="988821"/>
    <lineage>
        <taxon>Bacteria</taxon>
        <taxon>Bacillati</taxon>
        <taxon>Actinomycetota</taxon>
        <taxon>Actinomycetes</taxon>
        <taxon>Micrococcales</taxon>
        <taxon>Cellulomonadaceae</taxon>
        <taxon>Cellulomonas</taxon>
    </lineage>
</organism>
<feature type="domain" description="ABC3 transporter permease C-terminal" evidence="8">
    <location>
        <begin position="280"/>
        <end position="395"/>
    </location>
</feature>
<keyword evidence="4 7" id="KW-1133">Transmembrane helix</keyword>
<feature type="transmembrane region" description="Helical" evidence="7">
    <location>
        <begin position="367"/>
        <end position="394"/>
    </location>
</feature>
<dbReference type="GO" id="GO:0022857">
    <property type="term" value="F:transmembrane transporter activity"/>
    <property type="evidence" value="ECO:0007669"/>
    <property type="project" value="TreeGrafter"/>
</dbReference>
<dbReference type="EMBL" id="FOKA01000014">
    <property type="protein sequence ID" value="SFB31810.1"/>
    <property type="molecule type" value="Genomic_DNA"/>
</dbReference>
<dbReference type="OrthoDB" id="3510103at2"/>
<evidence type="ECO:0000256" key="2">
    <source>
        <dbReference type="ARBA" id="ARBA00022475"/>
    </source>
</evidence>
<feature type="transmembrane region" description="Helical" evidence="7">
    <location>
        <begin position="320"/>
        <end position="347"/>
    </location>
</feature>
<evidence type="ECO:0000259" key="8">
    <source>
        <dbReference type="Pfam" id="PF02687"/>
    </source>
</evidence>
<dbReference type="PANTHER" id="PTHR30572:SF4">
    <property type="entry name" value="ABC TRANSPORTER PERMEASE YTRF"/>
    <property type="match status" value="1"/>
</dbReference>
<dbReference type="Pfam" id="PF02687">
    <property type="entry name" value="FtsX"/>
    <property type="match status" value="1"/>
</dbReference>
<dbReference type="AlphaFoldDB" id="A0A1I1A5P5"/>
<feature type="transmembrane region" description="Helical" evidence="7">
    <location>
        <begin position="22"/>
        <end position="46"/>
    </location>
</feature>
<gene>
    <name evidence="10" type="ORF">SAMN05421867_11449</name>
</gene>
<evidence type="ECO:0000256" key="5">
    <source>
        <dbReference type="ARBA" id="ARBA00023136"/>
    </source>
</evidence>
<feature type="domain" description="MacB-like periplasmic core" evidence="9">
    <location>
        <begin position="23"/>
        <end position="207"/>
    </location>
</feature>
<evidence type="ECO:0000256" key="3">
    <source>
        <dbReference type="ARBA" id="ARBA00022692"/>
    </source>
</evidence>
<dbReference type="PANTHER" id="PTHR30572">
    <property type="entry name" value="MEMBRANE COMPONENT OF TRANSPORTER-RELATED"/>
    <property type="match status" value="1"/>
</dbReference>
<evidence type="ECO:0000256" key="7">
    <source>
        <dbReference type="SAM" id="Phobius"/>
    </source>
</evidence>
<keyword evidence="2" id="KW-1003">Cell membrane</keyword>
<comment type="similarity">
    <text evidence="6">Belongs to the ABC-4 integral membrane protein family.</text>
</comment>
<evidence type="ECO:0000256" key="1">
    <source>
        <dbReference type="ARBA" id="ARBA00004651"/>
    </source>
</evidence>
<keyword evidence="11" id="KW-1185">Reference proteome</keyword>
<evidence type="ECO:0000313" key="10">
    <source>
        <dbReference type="EMBL" id="SFB31810.1"/>
    </source>
</evidence>
<evidence type="ECO:0000259" key="9">
    <source>
        <dbReference type="Pfam" id="PF12704"/>
    </source>
</evidence>
<sequence length="404" mass="42486">MTGLVSTVVEAWQELRIHRLRVLLALVGVAVAVTAITGVTAAVAMLKQAFAEQTDRQSGRQVTLMVSAWSMTGATTEEDNARVDAAYAETLARYGLTWSTRDLWTGAPIRFPGSGVQDIGVRAVDPAAGVLQRIPITEGRWFTAADAQAYAPTLVVNEAFLDRVGARVADHPTVLLGRTDPVRATVIGVMDEGYENPEPFAMVLYDQLAHWYGTANPAWGGGPPTLSVWVPADMADELGARISRDMAAAVPGLQVDVSDNRGWGETFDIDGAARWVGIGVGAFALLLGGLGLVNIALVTVRYRIREIGIRRSFGATSGRVFFGVLMESVVATVVAGAVGVVLAVAIIKSVPVDRVFGGAIQEMPPFPVSAALVGMAAATGVGALAGLIPAVVAVRVKVIDAIRY</sequence>
<accession>A0A1I1A5P5</accession>
<dbReference type="Pfam" id="PF12704">
    <property type="entry name" value="MacB_PCD"/>
    <property type="match status" value="1"/>
</dbReference>
<reference evidence="10 11" key="1">
    <citation type="submission" date="2016-10" db="EMBL/GenBank/DDBJ databases">
        <authorList>
            <person name="de Groot N.N."/>
        </authorList>
    </citation>
    <scope>NUCLEOTIDE SEQUENCE [LARGE SCALE GENOMIC DNA]</scope>
    <source>
        <strain evidence="10 11">CGMCC 4.6945</strain>
    </source>
</reference>
<proteinExistence type="inferred from homology"/>
<dbReference type="RefSeq" id="WP_090034076.1">
    <property type="nucleotide sequence ID" value="NZ_BONM01000034.1"/>
</dbReference>
<dbReference type="STRING" id="988821.SAMN05421867_11449"/>
<feature type="transmembrane region" description="Helical" evidence="7">
    <location>
        <begin position="275"/>
        <end position="300"/>
    </location>
</feature>
<evidence type="ECO:0000313" key="11">
    <source>
        <dbReference type="Proteomes" id="UP000199012"/>
    </source>
</evidence>
<evidence type="ECO:0000256" key="4">
    <source>
        <dbReference type="ARBA" id="ARBA00022989"/>
    </source>
</evidence>
<protein>
    <submittedName>
        <fullName evidence="10">Putative ABC transport system permease protein</fullName>
    </submittedName>
</protein>
<dbReference type="InterPro" id="IPR025857">
    <property type="entry name" value="MacB_PCD"/>
</dbReference>
<dbReference type="InterPro" id="IPR003838">
    <property type="entry name" value="ABC3_permease_C"/>
</dbReference>
<dbReference type="InterPro" id="IPR050250">
    <property type="entry name" value="Macrolide_Exporter_MacB"/>
</dbReference>
<comment type="subcellular location">
    <subcellularLocation>
        <location evidence="1">Cell membrane</location>
        <topology evidence="1">Multi-pass membrane protein</topology>
    </subcellularLocation>
</comment>
<evidence type="ECO:0000256" key="6">
    <source>
        <dbReference type="ARBA" id="ARBA00038076"/>
    </source>
</evidence>
<dbReference type="Proteomes" id="UP000199012">
    <property type="component" value="Unassembled WGS sequence"/>
</dbReference>
<name>A0A1I1A5P5_9CELL</name>
<keyword evidence="3 7" id="KW-0812">Transmembrane</keyword>
<keyword evidence="5 7" id="KW-0472">Membrane</keyword>
<dbReference type="GO" id="GO:0005886">
    <property type="term" value="C:plasma membrane"/>
    <property type="evidence" value="ECO:0007669"/>
    <property type="project" value="UniProtKB-SubCell"/>
</dbReference>